<evidence type="ECO:0000313" key="9">
    <source>
        <dbReference type="EMBL" id="BCJ40492.1"/>
    </source>
</evidence>
<keyword evidence="7" id="KW-1133">Transmembrane helix</keyword>
<feature type="transmembrane region" description="Helical" evidence="7">
    <location>
        <begin position="21"/>
        <end position="41"/>
    </location>
</feature>
<dbReference type="InterPro" id="IPR006311">
    <property type="entry name" value="TAT_signal"/>
</dbReference>
<dbReference type="PANTHER" id="PTHR43620:SF7">
    <property type="entry name" value="GLYCEROPHOSPHODIESTER PHOSPHODIESTERASE GDPD5-RELATED"/>
    <property type="match status" value="1"/>
</dbReference>
<keyword evidence="5" id="KW-0378">Hydrolase</keyword>
<dbReference type="InterPro" id="IPR017946">
    <property type="entry name" value="PLC-like_Pdiesterase_TIM-brl"/>
</dbReference>
<keyword evidence="7" id="KW-0472">Membrane</keyword>
<evidence type="ECO:0000256" key="2">
    <source>
        <dbReference type="ARBA" id="ARBA00012247"/>
    </source>
</evidence>
<dbReference type="SUPFAM" id="SSF51695">
    <property type="entry name" value="PLC-like phosphodiesterases"/>
    <property type="match status" value="1"/>
</dbReference>
<accession>A0ABN6C4T0</accession>
<proteinExistence type="inferred from homology"/>
<gene>
    <name evidence="9" type="primary">glpQ</name>
    <name evidence="9" type="ORF">Aiant_11490</name>
</gene>
<evidence type="ECO:0000256" key="7">
    <source>
        <dbReference type="SAM" id="Phobius"/>
    </source>
</evidence>
<dbReference type="Pfam" id="PF03009">
    <property type="entry name" value="GDPD"/>
    <property type="match status" value="1"/>
</dbReference>
<name>A0ABN6C4T0_9ACTN</name>
<comment type="catalytic activity">
    <reaction evidence="6">
        <text>a sn-glycero-3-phosphodiester + H2O = an alcohol + sn-glycerol 3-phosphate + H(+)</text>
        <dbReference type="Rhea" id="RHEA:12969"/>
        <dbReference type="ChEBI" id="CHEBI:15377"/>
        <dbReference type="ChEBI" id="CHEBI:15378"/>
        <dbReference type="ChEBI" id="CHEBI:30879"/>
        <dbReference type="ChEBI" id="CHEBI:57597"/>
        <dbReference type="ChEBI" id="CHEBI:83408"/>
        <dbReference type="EC" id="3.1.4.46"/>
    </reaction>
</comment>
<reference evidence="9 10" key="1">
    <citation type="submission" date="2020-08" db="EMBL/GenBank/DDBJ databases">
        <title>Whole genome shotgun sequence of Actinoplanes ianthinogenes NBRC 13996.</title>
        <authorList>
            <person name="Komaki H."/>
            <person name="Tamura T."/>
        </authorList>
    </citation>
    <scope>NUCLEOTIDE SEQUENCE [LARGE SCALE GENOMIC DNA]</scope>
    <source>
        <strain evidence="9 10">NBRC 13996</strain>
    </source>
</reference>
<dbReference type="InterPro" id="IPR030395">
    <property type="entry name" value="GP_PDE_dom"/>
</dbReference>
<evidence type="ECO:0000256" key="3">
    <source>
        <dbReference type="ARBA" id="ARBA00022729"/>
    </source>
</evidence>
<keyword evidence="3" id="KW-0732">Signal</keyword>
<evidence type="ECO:0000256" key="1">
    <source>
        <dbReference type="ARBA" id="ARBA00007277"/>
    </source>
</evidence>
<evidence type="ECO:0000259" key="8">
    <source>
        <dbReference type="PROSITE" id="PS51704"/>
    </source>
</evidence>
<evidence type="ECO:0000256" key="6">
    <source>
        <dbReference type="ARBA" id="ARBA00047512"/>
    </source>
</evidence>
<dbReference type="EC" id="3.1.4.46" evidence="2"/>
<evidence type="ECO:0000313" key="10">
    <source>
        <dbReference type="Proteomes" id="UP000676967"/>
    </source>
</evidence>
<dbReference type="PANTHER" id="PTHR43620">
    <property type="entry name" value="GLYCEROPHOSPHORYL DIESTER PHOSPHODIESTERASE"/>
    <property type="match status" value="1"/>
</dbReference>
<dbReference type="PROSITE" id="PS51318">
    <property type="entry name" value="TAT"/>
    <property type="match status" value="1"/>
</dbReference>
<keyword evidence="4" id="KW-0319">Glycerol metabolism</keyword>
<dbReference type="EMBL" id="AP023356">
    <property type="protein sequence ID" value="BCJ40492.1"/>
    <property type="molecule type" value="Genomic_DNA"/>
</dbReference>
<evidence type="ECO:0000256" key="4">
    <source>
        <dbReference type="ARBA" id="ARBA00022798"/>
    </source>
</evidence>
<comment type="similarity">
    <text evidence="1">Belongs to the glycerophosphoryl diester phosphodiesterase family.</text>
</comment>
<keyword evidence="10" id="KW-1185">Reference proteome</keyword>
<sequence>MGRTRDFVEEIVADRRQVLRFGAVAAAAPALGGAVAAPAFAGQHHDKPAKTLVVGHRGASGYRPEHTLASYELAARMGADYMEPDLVSTKDGVLVCRHEPEIGGTTDVAAHPEFADRKRTVVLDGVSVTGWWTQDFTLAELKTLRATERIPGVRQHNTLYDGRFEVPTFQELLDLRKRLNRELGRDIGVFPETKHPTFFRGIGLELETPLVKILRRNGLDRRGAKVFIQSFEAKNLERLADHYRVEVPLVFLSSASGTPFNDTRTYADYLSPAGLKELSEYVDGLGPDKNQIIPRNPDGTLSTPTALVTNAHHAGLKVIPYTFRAENSFLPTELKVGTDPAGYGKAIDEQVTFLRTGIDGLFTDQADIGVLARSLA</sequence>
<dbReference type="CDD" id="cd08602">
    <property type="entry name" value="GDPD_ScGlpQ1_like"/>
    <property type="match status" value="1"/>
</dbReference>
<keyword evidence="7" id="KW-0812">Transmembrane</keyword>
<feature type="domain" description="GP-PDE" evidence="8">
    <location>
        <begin position="51"/>
        <end position="373"/>
    </location>
</feature>
<dbReference type="Gene3D" id="3.20.20.190">
    <property type="entry name" value="Phosphatidylinositol (PI) phosphodiesterase"/>
    <property type="match status" value="1"/>
</dbReference>
<organism evidence="9 10">
    <name type="scientific">Actinoplanes ianthinogenes</name>
    <dbReference type="NCBI Taxonomy" id="122358"/>
    <lineage>
        <taxon>Bacteria</taxon>
        <taxon>Bacillati</taxon>
        <taxon>Actinomycetota</taxon>
        <taxon>Actinomycetes</taxon>
        <taxon>Micromonosporales</taxon>
        <taxon>Micromonosporaceae</taxon>
        <taxon>Actinoplanes</taxon>
    </lineage>
</organism>
<dbReference type="PROSITE" id="PS51704">
    <property type="entry name" value="GP_PDE"/>
    <property type="match status" value="1"/>
</dbReference>
<protein>
    <recommendedName>
        <fullName evidence="2">glycerophosphodiester phosphodiesterase</fullName>
        <ecNumber evidence="2">3.1.4.46</ecNumber>
    </recommendedName>
</protein>
<evidence type="ECO:0000256" key="5">
    <source>
        <dbReference type="ARBA" id="ARBA00022801"/>
    </source>
</evidence>
<dbReference type="Proteomes" id="UP000676967">
    <property type="component" value="Chromosome"/>
</dbReference>